<dbReference type="Pfam" id="PF00665">
    <property type="entry name" value="rve"/>
    <property type="match status" value="1"/>
</dbReference>
<dbReference type="InterPro" id="IPR048020">
    <property type="entry name" value="Transpos_IS3"/>
</dbReference>
<evidence type="ECO:0000313" key="5">
    <source>
        <dbReference type="Proteomes" id="UP000011728"/>
    </source>
</evidence>
<evidence type="ECO:0000259" key="2">
    <source>
        <dbReference type="PROSITE" id="PS50994"/>
    </source>
</evidence>
<evidence type="ECO:0000313" key="4">
    <source>
        <dbReference type="EMBL" id="AGF57513.1"/>
    </source>
</evidence>
<evidence type="ECO:0000256" key="1">
    <source>
        <dbReference type="ARBA" id="ARBA00002286"/>
    </source>
</evidence>
<dbReference type="KEGG" id="csr:Cspa_c37530"/>
<dbReference type="EMBL" id="CP004121">
    <property type="protein sequence ID" value="AGF56917.1"/>
    <property type="molecule type" value="Genomic_DNA"/>
</dbReference>
<proteinExistence type="predicted"/>
<dbReference type="InterPro" id="IPR036397">
    <property type="entry name" value="RNaseH_sf"/>
</dbReference>
<dbReference type="InterPro" id="IPR012337">
    <property type="entry name" value="RNaseH-like_sf"/>
</dbReference>
<dbReference type="Pfam" id="PF13333">
    <property type="entry name" value="rve_2"/>
    <property type="match status" value="1"/>
</dbReference>
<dbReference type="EMBL" id="CP004121">
    <property type="protein sequence ID" value="AGF57513.1"/>
    <property type="molecule type" value="Genomic_DNA"/>
</dbReference>
<dbReference type="Proteomes" id="UP000011728">
    <property type="component" value="Chromosome"/>
</dbReference>
<dbReference type="HOGENOM" id="CLU_027402_4_3_9"/>
<dbReference type="SUPFAM" id="SSF53098">
    <property type="entry name" value="Ribonuclease H-like"/>
    <property type="match status" value="1"/>
</dbReference>
<dbReference type="eggNOG" id="COG2801">
    <property type="taxonomic scope" value="Bacteria"/>
</dbReference>
<organism evidence="4 5">
    <name type="scientific">Clostridium saccharoperbutylacetonicum N1-4(HMT)</name>
    <dbReference type="NCBI Taxonomy" id="931276"/>
    <lineage>
        <taxon>Bacteria</taxon>
        <taxon>Bacillati</taxon>
        <taxon>Bacillota</taxon>
        <taxon>Clostridia</taxon>
        <taxon>Eubacteriales</taxon>
        <taxon>Clostridiaceae</taxon>
        <taxon>Clostridium</taxon>
    </lineage>
</organism>
<accession>M1MMR6</accession>
<dbReference type="Pfam" id="PF13276">
    <property type="entry name" value="HTH_21"/>
    <property type="match status" value="1"/>
</dbReference>
<feature type="domain" description="Integrase catalytic" evidence="2">
    <location>
        <begin position="77"/>
        <end position="239"/>
    </location>
</feature>
<protein>
    <submittedName>
        <fullName evidence="4">Transposase</fullName>
    </submittedName>
</protein>
<comment type="function">
    <text evidence="1">Involved in the transposition of the insertion sequence.</text>
</comment>
<dbReference type="AlphaFoldDB" id="M1MMR6"/>
<dbReference type="PANTHER" id="PTHR46889">
    <property type="entry name" value="TRANSPOSASE INSF FOR INSERTION SEQUENCE IS3B-RELATED"/>
    <property type="match status" value="1"/>
</dbReference>
<evidence type="ECO:0000313" key="3">
    <source>
        <dbReference type="EMBL" id="AGF56917.1"/>
    </source>
</evidence>
<dbReference type="GO" id="GO:0015074">
    <property type="term" value="P:DNA integration"/>
    <property type="evidence" value="ECO:0007669"/>
    <property type="project" value="InterPro"/>
</dbReference>
<dbReference type="NCBIfam" id="NF033516">
    <property type="entry name" value="transpos_IS3"/>
    <property type="match status" value="1"/>
</dbReference>
<dbReference type="Gene3D" id="3.30.420.10">
    <property type="entry name" value="Ribonuclease H-like superfamily/Ribonuclease H"/>
    <property type="match status" value="1"/>
</dbReference>
<dbReference type="PANTHER" id="PTHR46889:SF4">
    <property type="entry name" value="TRANSPOSASE INSO FOR INSERTION SEQUENCE ELEMENT IS911B-RELATED"/>
    <property type="match status" value="1"/>
</dbReference>
<dbReference type="InterPro" id="IPR001584">
    <property type="entry name" value="Integrase_cat-core"/>
</dbReference>
<name>M1MMR6_9CLOT</name>
<keyword evidence="5" id="KW-1185">Reference proteome</keyword>
<reference evidence="4 5" key="1">
    <citation type="submission" date="2013-02" db="EMBL/GenBank/DDBJ databases">
        <title>Genome sequence of Clostridium saccharoperbutylacetonicum N1-4(HMT).</title>
        <authorList>
            <person name="Poehlein A."/>
            <person name="Daniel R."/>
        </authorList>
    </citation>
    <scope>NUCLEOTIDE SEQUENCE [LARGE SCALE GENOMIC DNA]</scope>
    <source>
        <strain evidence="4">N1-4</strain>
        <strain evidence="5">N1-4(HMT)</strain>
    </source>
</reference>
<dbReference type="PATRIC" id="fig|931276.5.peg.3179"/>
<dbReference type="InterPro" id="IPR050900">
    <property type="entry name" value="Transposase_IS3/IS150/IS904"/>
</dbReference>
<dbReference type="GO" id="GO:0003676">
    <property type="term" value="F:nucleic acid binding"/>
    <property type="evidence" value="ECO:0007669"/>
    <property type="project" value="InterPro"/>
</dbReference>
<sequence>MLVDEIIKIYEDVDGIYGYRRMTMNLNRKLGENFNHKRIYRLMKVAGLQSVIRRKKKRYIKSIPQQVAENILNRKFTADKPNQKWLTDVTEFKYGNSKKAYLSAILDLNDNSIVSYVLGHSNNNELVFKTLDLALTASPGAKPILHSDRGFQYTSYGFKRKLTLAEMTQSMSRVGKCIDNGPMEAFWGILKCEKYYLYKYDTYDELSNAIDDYISFYNNKRLQKRLNGLSPLEFRALAA</sequence>
<gene>
    <name evidence="3" type="ORF">Cspa_c31560</name>
    <name evidence="4" type="ORF">Cspa_c37530</name>
</gene>
<dbReference type="KEGG" id="csr:Cspa_c31560"/>
<dbReference type="InterPro" id="IPR025948">
    <property type="entry name" value="HTH-like_dom"/>
</dbReference>
<dbReference type="PROSITE" id="PS50994">
    <property type="entry name" value="INTEGRASE"/>
    <property type="match status" value="1"/>
</dbReference>